<sequence>MINTNYTFKNLLAFNVSGFACVAFIVFLTSTQPFYLNEVLDINHNLGNIIGNLGLIDEILCILSSPLIGTLNDRINTSSWRLNGAKIIQFIGFSIISLSLFSYAKLINSLNKMYFVRGVFAIGVTSIMSMIPVLLNELSNSDFEFKKIVFWRRRHHHRESNEVSNKNGKYSALIGISTGLGAIFSVSMFLTLPVRLNDNYPNLSNKSSLQLSYLILSILSIIVAIYLLIFLYNSNKSNNQVVNPESQPLLPSTKPNYLQLLHHGIKISSNNSKIQLSFVGSFVARSTTVLTAVFIPLWVYHFYHDSGKCDALDKNNCYDGYIFAAILTGVAQTIGLILSPIWGILIDHRKVGSTLCLLLSSILGLVGCFGICFNSNLDPRNFHTFFFVSLISSLQIGSVITSMSLLSSLQSDTSIGSLSGLYSLCGGLGILILNKVGGLWSDSWILAPFALLGAFNILLTITSSYNLYK</sequence>
<feature type="transmembrane region" description="Helical" evidence="2">
    <location>
        <begin position="385"/>
        <end position="409"/>
    </location>
</feature>
<dbReference type="InterPro" id="IPR036259">
    <property type="entry name" value="MFS_trans_sf"/>
</dbReference>
<dbReference type="GO" id="GO:0016020">
    <property type="term" value="C:membrane"/>
    <property type="evidence" value="ECO:0007669"/>
    <property type="project" value="UniProtKB-SubCell"/>
</dbReference>
<evidence type="ECO:0000313" key="4">
    <source>
        <dbReference type="Proteomes" id="UP000095085"/>
    </source>
</evidence>
<dbReference type="SUPFAM" id="SSF103473">
    <property type="entry name" value="MFS general substrate transporter"/>
    <property type="match status" value="2"/>
</dbReference>
<organism evidence="3 4">
    <name type="scientific">Hyphopichia burtonii NRRL Y-1933</name>
    <dbReference type="NCBI Taxonomy" id="984485"/>
    <lineage>
        <taxon>Eukaryota</taxon>
        <taxon>Fungi</taxon>
        <taxon>Dikarya</taxon>
        <taxon>Ascomycota</taxon>
        <taxon>Saccharomycotina</taxon>
        <taxon>Pichiomycetes</taxon>
        <taxon>Debaryomycetaceae</taxon>
        <taxon>Hyphopichia</taxon>
    </lineage>
</organism>
<dbReference type="GO" id="GO:0022857">
    <property type="term" value="F:transmembrane transporter activity"/>
    <property type="evidence" value="ECO:0007669"/>
    <property type="project" value="InterPro"/>
</dbReference>
<feature type="transmembrane region" description="Helical" evidence="2">
    <location>
        <begin position="321"/>
        <end position="345"/>
    </location>
</feature>
<dbReference type="InterPro" id="IPR011701">
    <property type="entry name" value="MFS"/>
</dbReference>
<feature type="transmembrane region" description="Helical" evidence="2">
    <location>
        <begin position="278"/>
        <end position="300"/>
    </location>
</feature>
<feature type="transmembrane region" description="Helical" evidence="2">
    <location>
        <begin position="351"/>
        <end position="373"/>
    </location>
</feature>
<name>A0A1E4RMU2_9ASCO</name>
<feature type="transmembrane region" description="Helical" evidence="2">
    <location>
        <begin position="445"/>
        <end position="468"/>
    </location>
</feature>
<dbReference type="Gene3D" id="1.20.1250.20">
    <property type="entry name" value="MFS general substrate transporter like domains"/>
    <property type="match status" value="2"/>
</dbReference>
<keyword evidence="2" id="KW-0812">Transmembrane</keyword>
<dbReference type="PANTHER" id="PTHR23524:SF1">
    <property type="entry name" value="MRH DOMAIN-CONTAINING PROTEIN-RELATED"/>
    <property type="match status" value="1"/>
</dbReference>
<feature type="transmembrane region" description="Helical" evidence="2">
    <location>
        <begin position="114"/>
        <end position="135"/>
    </location>
</feature>
<keyword evidence="4" id="KW-1185">Reference proteome</keyword>
<dbReference type="RefSeq" id="XP_020077665.1">
    <property type="nucleotide sequence ID" value="XM_020222934.1"/>
</dbReference>
<evidence type="ECO:0000313" key="3">
    <source>
        <dbReference type="EMBL" id="ODV68598.1"/>
    </source>
</evidence>
<dbReference type="PANTHER" id="PTHR23524">
    <property type="entry name" value="TRANSPORTER, PUTATIVE (AFU_ORTHOLOGUE AFUA_8G04850)-RELATED"/>
    <property type="match status" value="1"/>
</dbReference>
<dbReference type="EMBL" id="KV454539">
    <property type="protein sequence ID" value="ODV68598.1"/>
    <property type="molecule type" value="Genomic_DNA"/>
</dbReference>
<gene>
    <name evidence="3" type="ORF">HYPBUDRAFT_189846</name>
</gene>
<dbReference type="GeneID" id="30997483"/>
<feature type="transmembrane region" description="Helical" evidence="2">
    <location>
        <begin position="87"/>
        <end position="107"/>
    </location>
</feature>
<dbReference type="STRING" id="984485.A0A1E4RMU2"/>
<feature type="transmembrane region" description="Helical" evidence="2">
    <location>
        <begin position="415"/>
        <end position="433"/>
    </location>
</feature>
<dbReference type="AlphaFoldDB" id="A0A1E4RMU2"/>
<reference evidence="4" key="1">
    <citation type="submission" date="2016-05" db="EMBL/GenBank/DDBJ databases">
        <title>Comparative genomics of biotechnologically important yeasts.</title>
        <authorList>
            <consortium name="DOE Joint Genome Institute"/>
            <person name="Riley R."/>
            <person name="Haridas S."/>
            <person name="Wolfe K.H."/>
            <person name="Lopes M.R."/>
            <person name="Hittinger C.T."/>
            <person name="Goker M."/>
            <person name="Salamov A."/>
            <person name="Wisecaver J."/>
            <person name="Long T.M."/>
            <person name="Aerts A.L."/>
            <person name="Barry K."/>
            <person name="Choi C."/>
            <person name="Clum A."/>
            <person name="Coughlan A.Y."/>
            <person name="Deshpande S."/>
            <person name="Douglass A.P."/>
            <person name="Hanson S.J."/>
            <person name="Klenk H.-P."/>
            <person name="Labutti K."/>
            <person name="Lapidus A."/>
            <person name="Lindquist E."/>
            <person name="Lipzen A."/>
            <person name="Meier-Kolthoff J.P."/>
            <person name="Ohm R.A."/>
            <person name="Otillar R.P."/>
            <person name="Pangilinan J."/>
            <person name="Peng Y."/>
            <person name="Rokas A."/>
            <person name="Rosa C.A."/>
            <person name="Scheuner C."/>
            <person name="Sibirny A.A."/>
            <person name="Slot J.C."/>
            <person name="Stielow J.B."/>
            <person name="Sun H."/>
            <person name="Kurtzman C.P."/>
            <person name="Blackwell M."/>
            <person name="Grigoriev I.V."/>
            <person name="Jeffries T.W."/>
        </authorList>
    </citation>
    <scope>NUCLEOTIDE SEQUENCE [LARGE SCALE GENOMIC DNA]</scope>
    <source>
        <strain evidence="4">NRRL Y-1933</strain>
    </source>
</reference>
<dbReference type="OrthoDB" id="18110at2759"/>
<comment type="subcellular location">
    <subcellularLocation>
        <location evidence="1">Membrane</location>
        <topology evidence="1">Multi-pass membrane protein</topology>
    </subcellularLocation>
</comment>
<evidence type="ECO:0000256" key="1">
    <source>
        <dbReference type="ARBA" id="ARBA00004141"/>
    </source>
</evidence>
<feature type="transmembrane region" description="Helical" evidence="2">
    <location>
        <begin position="213"/>
        <end position="232"/>
    </location>
</feature>
<feature type="transmembrane region" description="Helical" evidence="2">
    <location>
        <begin position="12"/>
        <end position="30"/>
    </location>
</feature>
<accession>A0A1E4RMU2</accession>
<dbReference type="Proteomes" id="UP000095085">
    <property type="component" value="Unassembled WGS sequence"/>
</dbReference>
<feature type="transmembrane region" description="Helical" evidence="2">
    <location>
        <begin position="170"/>
        <end position="192"/>
    </location>
</feature>
<keyword evidence="2" id="KW-1133">Transmembrane helix</keyword>
<keyword evidence="2" id="KW-0472">Membrane</keyword>
<protein>
    <submittedName>
        <fullName evidence="3">MFS general substrate transporter</fullName>
    </submittedName>
</protein>
<dbReference type="Pfam" id="PF07690">
    <property type="entry name" value="MFS_1"/>
    <property type="match status" value="1"/>
</dbReference>
<evidence type="ECO:0000256" key="2">
    <source>
        <dbReference type="SAM" id="Phobius"/>
    </source>
</evidence>
<proteinExistence type="predicted"/>